<sequence length="91" mass="10319">MMSTELFTIPLFFGLNEVDLPVGSELVAIHISQNDVEAQFKGLATEPLQQRRFYVALGDEKIPSDIGVFRHLKSIQLQDKGYTAEVFEVYQ</sequence>
<reference evidence="2" key="1">
    <citation type="journal article" date="2019" name="Int. J. Syst. Evol. Microbiol.">
        <title>The Global Catalogue of Microorganisms (GCM) 10K type strain sequencing project: providing services to taxonomists for standard genome sequencing and annotation.</title>
        <authorList>
            <consortium name="The Broad Institute Genomics Platform"/>
            <consortium name="The Broad Institute Genome Sequencing Center for Infectious Disease"/>
            <person name="Wu L."/>
            <person name="Ma J."/>
        </authorList>
    </citation>
    <scope>NUCLEOTIDE SEQUENCE [LARGE SCALE GENOMIC DNA]</scope>
    <source>
        <strain evidence="2">JCM 17925</strain>
    </source>
</reference>
<evidence type="ECO:0000313" key="2">
    <source>
        <dbReference type="Proteomes" id="UP001500936"/>
    </source>
</evidence>
<organism evidence="1 2">
    <name type="scientific">Nibrella viscosa</name>
    <dbReference type="NCBI Taxonomy" id="1084524"/>
    <lineage>
        <taxon>Bacteria</taxon>
        <taxon>Pseudomonadati</taxon>
        <taxon>Bacteroidota</taxon>
        <taxon>Cytophagia</taxon>
        <taxon>Cytophagales</taxon>
        <taxon>Spirosomataceae</taxon>
        <taxon>Nibrella</taxon>
    </lineage>
</organism>
<accession>A0ABP8K9P5</accession>
<dbReference type="RefSeq" id="WP_345266242.1">
    <property type="nucleotide sequence ID" value="NZ_BAABHB010000003.1"/>
</dbReference>
<dbReference type="EMBL" id="BAABHB010000003">
    <property type="protein sequence ID" value="GAA4402856.1"/>
    <property type="molecule type" value="Genomic_DNA"/>
</dbReference>
<gene>
    <name evidence="1" type="ORF">GCM10023187_18400</name>
</gene>
<proteinExistence type="predicted"/>
<evidence type="ECO:0000313" key="1">
    <source>
        <dbReference type="EMBL" id="GAA4402856.1"/>
    </source>
</evidence>
<keyword evidence="2" id="KW-1185">Reference proteome</keyword>
<comment type="caution">
    <text evidence="1">The sequence shown here is derived from an EMBL/GenBank/DDBJ whole genome shotgun (WGS) entry which is preliminary data.</text>
</comment>
<protein>
    <submittedName>
        <fullName evidence="1">Uncharacterized protein</fullName>
    </submittedName>
</protein>
<dbReference type="Proteomes" id="UP001500936">
    <property type="component" value="Unassembled WGS sequence"/>
</dbReference>
<name>A0ABP8K9P5_9BACT</name>